<reference evidence="1" key="1">
    <citation type="submission" date="2021-11" db="EMBL/GenBank/DDBJ databases">
        <title>Draft genome sequence of Alcaligenes endophyticus type strain CCUG 75668T.</title>
        <authorList>
            <person name="Salva-Serra F."/>
            <person name="Duran R.E."/>
            <person name="Seeger M."/>
            <person name="Moore E.R.B."/>
            <person name="Jaen-Luchoro D."/>
        </authorList>
    </citation>
    <scope>NUCLEOTIDE SEQUENCE</scope>
    <source>
        <strain evidence="1">CCUG 75668</strain>
    </source>
</reference>
<comment type="caution">
    <text evidence="1">The sequence shown here is derived from an EMBL/GenBank/DDBJ whole genome shotgun (WGS) entry which is preliminary data.</text>
</comment>
<name>A0ABT8ENX7_9BURK</name>
<sequence>MSAVKIARESYEKLYALLEERKAIDIPEPKNLGCFAVRAKDFSVAVNESGAPYNAAVSSFAARLAAEAIARDITIASGPIKAATISNVPSSSALAAHADELSASGNEASAAPKINIAGVEVNIKEPAHKEDLDLLRDRIAALEDYINSLQMAAASIQSDVNHALAAK</sequence>
<dbReference type="EMBL" id="JAJHNU010000007">
    <property type="protein sequence ID" value="MDN4122860.1"/>
    <property type="molecule type" value="Genomic_DNA"/>
</dbReference>
<gene>
    <name evidence="1" type="ORF">LMS43_16340</name>
</gene>
<evidence type="ECO:0000313" key="2">
    <source>
        <dbReference type="Proteomes" id="UP001168613"/>
    </source>
</evidence>
<organism evidence="1 2">
    <name type="scientific">Alcaligenes endophyticus</name>
    <dbReference type="NCBI Taxonomy" id="1929088"/>
    <lineage>
        <taxon>Bacteria</taxon>
        <taxon>Pseudomonadati</taxon>
        <taxon>Pseudomonadota</taxon>
        <taxon>Betaproteobacteria</taxon>
        <taxon>Burkholderiales</taxon>
        <taxon>Alcaligenaceae</taxon>
        <taxon>Alcaligenes</taxon>
    </lineage>
</organism>
<dbReference type="Proteomes" id="UP001168613">
    <property type="component" value="Unassembled WGS sequence"/>
</dbReference>
<dbReference type="RefSeq" id="WP_266125205.1">
    <property type="nucleotide sequence ID" value="NZ_JAJHNU010000007.1"/>
</dbReference>
<protein>
    <submittedName>
        <fullName evidence="1">Uncharacterized protein</fullName>
    </submittedName>
</protein>
<evidence type="ECO:0000313" key="1">
    <source>
        <dbReference type="EMBL" id="MDN4122860.1"/>
    </source>
</evidence>
<keyword evidence="2" id="KW-1185">Reference proteome</keyword>
<proteinExistence type="predicted"/>
<accession>A0ABT8ENX7</accession>